<dbReference type="InterPro" id="IPR003594">
    <property type="entry name" value="HATPase_dom"/>
</dbReference>
<evidence type="ECO:0000256" key="9">
    <source>
        <dbReference type="ARBA" id="ARBA00039401"/>
    </source>
</evidence>
<proteinExistence type="predicted"/>
<comment type="catalytic activity">
    <reaction evidence="1">
        <text>ATP + protein L-histidine = ADP + protein N-phospho-L-histidine.</text>
        <dbReference type="EC" id="2.7.13.3"/>
    </reaction>
</comment>
<reference evidence="15" key="1">
    <citation type="journal article" date="2019" name="Int. J. Syst. Evol. Microbiol.">
        <title>The Global Catalogue of Microorganisms (GCM) 10K type strain sequencing project: providing services to taxonomists for standard genome sequencing and annotation.</title>
        <authorList>
            <consortium name="The Broad Institute Genomics Platform"/>
            <consortium name="The Broad Institute Genome Sequencing Center for Infectious Disease"/>
            <person name="Wu L."/>
            <person name="Ma J."/>
        </authorList>
    </citation>
    <scope>NUCLEOTIDE SEQUENCE [LARGE SCALE GENOMIC DNA]</scope>
    <source>
        <strain evidence="15">CGMCC 4.7152</strain>
    </source>
</reference>
<dbReference type="InterPro" id="IPR003661">
    <property type="entry name" value="HisK_dim/P_dom"/>
</dbReference>
<keyword evidence="15" id="KW-1185">Reference proteome</keyword>
<evidence type="ECO:0000256" key="5">
    <source>
        <dbReference type="ARBA" id="ARBA00022679"/>
    </source>
</evidence>
<dbReference type="SUPFAM" id="SSF55874">
    <property type="entry name" value="ATPase domain of HSP90 chaperone/DNA topoisomerase II/histidine kinase"/>
    <property type="match status" value="1"/>
</dbReference>
<dbReference type="InterPro" id="IPR000014">
    <property type="entry name" value="PAS"/>
</dbReference>
<evidence type="ECO:0000256" key="3">
    <source>
        <dbReference type="ARBA" id="ARBA00012438"/>
    </source>
</evidence>
<keyword evidence="14" id="KW-0547">Nucleotide-binding</keyword>
<feature type="coiled-coil region" evidence="10">
    <location>
        <begin position="124"/>
        <end position="151"/>
    </location>
</feature>
<dbReference type="InterPro" id="IPR050351">
    <property type="entry name" value="BphY/WalK/GraS-like"/>
</dbReference>
<keyword evidence="14" id="KW-0067">ATP-binding</keyword>
<dbReference type="PROSITE" id="PS50113">
    <property type="entry name" value="PAC"/>
    <property type="match status" value="1"/>
</dbReference>
<dbReference type="EC" id="2.7.13.3" evidence="3"/>
<dbReference type="PANTHER" id="PTHR42878">
    <property type="entry name" value="TWO-COMPONENT HISTIDINE KINASE"/>
    <property type="match status" value="1"/>
</dbReference>
<dbReference type="RefSeq" id="WP_380117968.1">
    <property type="nucleotide sequence ID" value="NZ_JBHSIU010000030.1"/>
</dbReference>
<feature type="domain" description="PAC" evidence="13">
    <location>
        <begin position="85"/>
        <end position="140"/>
    </location>
</feature>
<dbReference type="InterPro" id="IPR036890">
    <property type="entry name" value="HATPase_C_sf"/>
</dbReference>
<dbReference type="Gene3D" id="3.30.565.10">
    <property type="entry name" value="Histidine kinase-like ATPase, C-terminal domain"/>
    <property type="match status" value="1"/>
</dbReference>
<dbReference type="PROSITE" id="PS50109">
    <property type="entry name" value="HIS_KIN"/>
    <property type="match status" value="1"/>
</dbReference>
<accession>A0ABV9W2I5</accession>
<sequence>MNADADAPAGYDPRVGHDQLLALIDNTSAVIYMRDLDGRYMLVNREYERLFEVSRDAIVGLTDHDLFPTAIADEFRANDLQAARRGRPVQMEEEAPGDDGPHTYVTVKFPLIGADGAPYAVCGISTDITERKRAEEQVRRLNAELEDRVLQRTAELHASNQELDAFAYSVSHDLRAPLRSLDGYSQLLLEDYGDRLDGDGREYLERLQANVARMAAMIDDLLNLSRATRTELHRGPVDVTAIARDVVAELRAAEPDRQVRVSVADGLTAAGDADLIRLVLQNLLGNAWKFTAKRDAAAVEVGAEPAAVLFVRDNGAGFDMRFAGKLFEPFQRLHAASDFEGTGIGLAIVHRVVTRHGGRIWADGTVGEGAVFRFTLAPNRGGPAQLAPETP</sequence>
<evidence type="ECO:0000259" key="12">
    <source>
        <dbReference type="PROSITE" id="PS50112"/>
    </source>
</evidence>
<dbReference type="PRINTS" id="PR00344">
    <property type="entry name" value="BCTRLSENSOR"/>
</dbReference>
<feature type="domain" description="Histidine kinase" evidence="11">
    <location>
        <begin position="169"/>
        <end position="380"/>
    </location>
</feature>
<dbReference type="SMART" id="SM00387">
    <property type="entry name" value="HATPase_c"/>
    <property type="match status" value="1"/>
</dbReference>
<dbReference type="Pfam" id="PF02518">
    <property type="entry name" value="HATPase_c"/>
    <property type="match status" value="1"/>
</dbReference>
<evidence type="ECO:0000256" key="1">
    <source>
        <dbReference type="ARBA" id="ARBA00000085"/>
    </source>
</evidence>
<dbReference type="Pfam" id="PF00512">
    <property type="entry name" value="HisKA"/>
    <property type="match status" value="1"/>
</dbReference>
<dbReference type="InterPro" id="IPR036097">
    <property type="entry name" value="HisK_dim/P_sf"/>
</dbReference>
<gene>
    <name evidence="14" type="ORF">ACFPIJ_25595</name>
</gene>
<dbReference type="Gene3D" id="3.30.450.20">
    <property type="entry name" value="PAS domain"/>
    <property type="match status" value="1"/>
</dbReference>
<name>A0ABV9W2I5_9ACTN</name>
<dbReference type="InterPro" id="IPR005467">
    <property type="entry name" value="His_kinase_dom"/>
</dbReference>
<dbReference type="Proteomes" id="UP001595912">
    <property type="component" value="Unassembled WGS sequence"/>
</dbReference>
<dbReference type="Pfam" id="PF08448">
    <property type="entry name" value="PAS_4"/>
    <property type="match status" value="1"/>
</dbReference>
<dbReference type="GO" id="GO:0005524">
    <property type="term" value="F:ATP binding"/>
    <property type="evidence" value="ECO:0007669"/>
    <property type="project" value="UniProtKB-KW"/>
</dbReference>
<dbReference type="NCBIfam" id="TIGR00229">
    <property type="entry name" value="sensory_box"/>
    <property type="match status" value="1"/>
</dbReference>
<evidence type="ECO:0000259" key="11">
    <source>
        <dbReference type="PROSITE" id="PS50109"/>
    </source>
</evidence>
<dbReference type="InterPro" id="IPR013656">
    <property type="entry name" value="PAS_4"/>
</dbReference>
<comment type="caution">
    <text evidence="14">The sequence shown here is derived from an EMBL/GenBank/DDBJ whole genome shotgun (WGS) entry which is preliminary data.</text>
</comment>
<dbReference type="SMART" id="SM00388">
    <property type="entry name" value="HisKA"/>
    <property type="match status" value="1"/>
</dbReference>
<feature type="domain" description="PAS" evidence="12">
    <location>
        <begin position="16"/>
        <end position="60"/>
    </location>
</feature>
<dbReference type="PANTHER" id="PTHR42878:SF15">
    <property type="entry name" value="BACTERIOPHYTOCHROME"/>
    <property type="match status" value="1"/>
</dbReference>
<dbReference type="SUPFAM" id="SSF55785">
    <property type="entry name" value="PYP-like sensor domain (PAS domain)"/>
    <property type="match status" value="1"/>
</dbReference>
<keyword evidence="10" id="KW-0175">Coiled coil</keyword>
<evidence type="ECO:0000256" key="2">
    <source>
        <dbReference type="ARBA" id="ARBA00004236"/>
    </source>
</evidence>
<comment type="subcellular location">
    <subcellularLocation>
        <location evidence="2">Cell membrane</location>
    </subcellularLocation>
</comment>
<organism evidence="14 15">
    <name type="scientific">Dactylosporangium cerinum</name>
    <dbReference type="NCBI Taxonomy" id="1434730"/>
    <lineage>
        <taxon>Bacteria</taxon>
        <taxon>Bacillati</taxon>
        <taxon>Actinomycetota</taxon>
        <taxon>Actinomycetes</taxon>
        <taxon>Micromonosporales</taxon>
        <taxon>Micromonosporaceae</taxon>
        <taxon>Dactylosporangium</taxon>
    </lineage>
</organism>
<dbReference type="SMART" id="SM00091">
    <property type="entry name" value="PAS"/>
    <property type="match status" value="1"/>
</dbReference>
<protein>
    <recommendedName>
        <fullName evidence="9">Sensor-like histidine kinase SenX3</fullName>
        <ecNumber evidence="3">2.7.13.3</ecNumber>
    </recommendedName>
</protein>
<dbReference type="InterPro" id="IPR004358">
    <property type="entry name" value="Sig_transdc_His_kin-like_C"/>
</dbReference>
<dbReference type="PROSITE" id="PS50112">
    <property type="entry name" value="PAS"/>
    <property type="match status" value="1"/>
</dbReference>
<dbReference type="InterPro" id="IPR035965">
    <property type="entry name" value="PAS-like_dom_sf"/>
</dbReference>
<evidence type="ECO:0000256" key="4">
    <source>
        <dbReference type="ARBA" id="ARBA00022553"/>
    </source>
</evidence>
<keyword evidence="8" id="KW-0472">Membrane</keyword>
<evidence type="ECO:0000256" key="7">
    <source>
        <dbReference type="ARBA" id="ARBA00023012"/>
    </source>
</evidence>
<dbReference type="SUPFAM" id="SSF47384">
    <property type="entry name" value="Homodimeric domain of signal transducing histidine kinase"/>
    <property type="match status" value="1"/>
</dbReference>
<keyword evidence="4" id="KW-0597">Phosphoprotein</keyword>
<keyword evidence="5" id="KW-0808">Transferase</keyword>
<dbReference type="CDD" id="cd00082">
    <property type="entry name" value="HisKA"/>
    <property type="match status" value="1"/>
</dbReference>
<dbReference type="CDD" id="cd00130">
    <property type="entry name" value="PAS"/>
    <property type="match status" value="1"/>
</dbReference>
<dbReference type="Gene3D" id="1.10.287.130">
    <property type="match status" value="1"/>
</dbReference>
<evidence type="ECO:0000256" key="10">
    <source>
        <dbReference type="SAM" id="Coils"/>
    </source>
</evidence>
<evidence type="ECO:0000313" key="14">
    <source>
        <dbReference type="EMBL" id="MFC5001201.1"/>
    </source>
</evidence>
<dbReference type="InterPro" id="IPR000700">
    <property type="entry name" value="PAS-assoc_C"/>
</dbReference>
<evidence type="ECO:0000256" key="8">
    <source>
        <dbReference type="ARBA" id="ARBA00023136"/>
    </source>
</evidence>
<evidence type="ECO:0000313" key="15">
    <source>
        <dbReference type="Proteomes" id="UP001595912"/>
    </source>
</evidence>
<evidence type="ECO:0000259" key="13">
    <source>
        <dbReference type="PROSITE" id="PS50113"/>
    </source>
</evidence>
<keyword evidence="6" id="KW-0418">Kinase</keyword>
<keyword evidence="7" id="KW-0902">Two-component regulatory system</keyword>
<evidence type="ECO:0000256" key="6">
    <source>
        <dbReference type="ARBA" id="ARBA00022777"/>
    </source>
</evidence>
<dbReference type="EMBL" id="JBHSIU010000030">
    <property type="protein sequence ID" value="MFC5001201.1"/>
    <property type="molecule type" value="Genomic_DNA"/>
</dbReference>